<proteinExistence type="predicted"/>
<gene>
    <name evidence="1" type="ORF">E2C01_071477</name>
</gene>
<evidence type="ECO:0000313" key="2">
    <source>
        <dbReference type="Proteomes" id="UP000324222"/>
    </source>
</evidence>
<dbReference type="AlphaFoldDB" id="A0A5B7I836"/>
<organism evidence="1 2">
    <name type="scientific">Portunus trituberculatus</name>
    <name type="common">Swimming crab</name>
    <name type="synonym">Neptunus trituberculatus</name>
    <dbReference type="NCBI Taxonomy" id="210409"/>
    <lineage>
        <taxon>Eukaryota</taxon>
        <taxon>Metazoa</taxon>
        <taxon>Ecdysozoa</taxon>
        <taxon>Arthropoda</taxon>
        <taxon>Crustacea</taxon>
        <taxon>Multicrustacea</taxon>
        <taxon>Malacostraca</taxon>
        <taxon>Eumalacostraca</taxon>
        <taxon>Eucarida</taxon>
        <taxon>Decapoda</taxon>
        <taxon>Pleocyemata</taxon>
        <taxon>Brachyura</taxon>
        <taxon>Eubrachyura</taxon>
        <taxon>Portunoidea</taxon>
        <taxon>Portunidae</taxon>
        <taxon>Portuninae</taxon>
        <taxon>Portunus</taxon>
    </lineage>
</organism>
<accession>A0A5B7I836</accession>
<comment type="caution">
    <text evidence="1">The sequence shown here is derived from an EMBL/GenBank/DDBJ whole genome shotgun (WGS) entry which is preliminary data.</text>
</comment>
<dbReference type="EMBL" id="VSRR010044861">
    <property type="protein sequence ID" value="MPC77038.1"/>
    <property type="molecule type" value="Genomic_DNA"/>
</dbReference>
<dbReference type="Proteomes" id="UP000324222">
    <property type="component" value="Unassembled WGS sequence"/>
</dbReference>
<sequence length="127" mass="14110">MVDLCKWECDEGQQELFPFDVTRKCSLPVPPSFSDPAFFRPAASPGEGDARAETTPALIPLVSSSIPQLVNTHDDFRVGKIISAESMWRSLTQDSWIYVVRGNFLDFVSLPIQTVPPRPLTLSQADD</sequence>
<name>A0A5B7I836_PORTR</name>
<protein>
    <submittedName>
        <fullName evidence="1">Uncharacterized protein</fullName>
    </submittedName>
</protein>
<reference evidence="1 2" key="1">
    <citation type="submission" date="2019-05" db="EMBL/GenBank/DDBJ databases">
        <title>Another draft genome of Portunus trituberculatus and its Hox gene families provides insights of decapod evolution.</title>
        <authorList>
            <person name="Jeong J.-H."/>
            <person name="Song I."/>
            <person name="Kim S."/>
            <person name="Choi T."/>
            <person name="Kim D."/>
            <person name="Ryu S."/>
            <person name="Kim W."/>
        </authorList>
    </citation>
    <scope>NUCLEOTIDE SEQUENCE [LARGE SCALE GENOMIC DNA]</scope>
    <source>
        <tissue evidence="1">Muscle</tissue>
    </source>
</reference>
<keyword evidence="2" id="KW-1185">Reference proteome</keyword>
<evidence type="ECO:0000313" key="1">
    <source>
        <dbReference type="EMBL" id="MPC77038.1"/>
    </source>
</evidence>